<evidence type="ECO:0000256" key="3">
    <source>
        <dbReference type="ARBA" id="ARBA00023004"/>
    </source>
</evidence>
<dbReference type="Gene3D" id="3.40.50.11540">
    <property type="entry name" value="NADH-ubiquinone oxidoreductase 51kDa subunit"/>
    <property type="match status" value="1"/>
</dbReference>
<name>X1GXF6_9ZZZZ</name>
<evidence type="ECO:0000256" key="2">
    <source>
        <dbReference type="ARBA" id="ARBA00022723"/>
    </source>
</evidence>
<reference evidence="6" key="1">
    <citation type="journal article" date="2014" name="Front. Microbiol.">
        <title>High frequency of phylogenetically diverse reductive dehalogenase-homologous genes in deep subseafloor sedimentary metagenomes.</title>
        <authorList>
            <person name="Kawai M."/>
            <person name="Futagami T."/>
            <person name="Toyoda A."/>
            <person name="Takaki Y."/>
            <person name="Nishi S."/>
            <person name="Hori S."/>
            <person name="Arai W."/>
            <person name="Tsubouchi T."/>
            <person name="Morono Y."/>
            <person name="Uchiyama I."/>
            <person name="Ito T."/>
            <person name="Fujiyama A."/>
            <person name="Inagaki F."/>
            <person name="Takami H."/>
        </authorList>
    </citation>
    <scope>NUCLEOTIDE SEQUENCE</scope>
    <source>
        <strain evidence="6">Expedition CK06-06</strain>
    </source>
</reference>
<dbReference type="EMBL" id="BARU01034071">
    <property type="protein sequence ID" value="GAH61862.1"/>
    <property type="molecule type" value="Genomic_DNA"/>
</dbReference>
<protein>
    <recommendedName>
        <fullName evidence="5">NADH-ubiquinone oxidoreductase 51kDa subunit FMN-binding domain-containing protein</fullName>
    </recommendedName>
</protein>
<dbReference type="GO" id="GO:0051539">
    <property type="term" value="F:4 iron, 4 sulfur cluster binding"/>
    <property type="evidence" value="ECO:0007669"/>
    <property type="project" value="UniProtKB-KW"/>
</dbReference>
<accession>X1GXF6</accession>
<evidence type="ECO:0000256" key="1">
    <source>
        <dbReference type="ARBA" id="ARBA00022485"/>
    </source>
</evidence>
<dbReference type="GO" id="GO:0009055">
    <property type="term" value="F:electron transfer activity"/>
    <property type="evidence" value="ECO:0007669"/>
    <property type="project" value="InterPro"/>
</dbReference>
<dbReference type="InterPro" id="IPR010208">
    <property type="entry name" value="Ion_transpt_RnfC/RsxC"/>
</dbReference>
<proteinExistence type="predicted"/>
<dbReference type="GO" id="GO:0046872">
    <property type="term" value="F:metal ion binding"/>
    <property type="evidence" value="ECO:0007669"/>
    <property type="project" value="UniProtKB-KW"/>
</dbReference>
<dbReference type="SUPFAM" id="SSF142019">
    <property type="entry name" value="Nqo1 FMN-binding domain-like"/>
    <property type="match status" value="1"/>
</dbReference>
<organism evidence="6">
    <name type="scientific">marine sediment metagenome</name>
    <dbReference type="NCBI Taxonomy" id="412755"/>
    <lineage>
        <taxon>unclassified sequences</taxon>
        <taxon>metagenomes</taxon>
        <taxon>ecological metagenomes</taxon>
    </lineage>
</organism>
<dbReference type="InterPro" id="IPR037225">
    <property type="entry name" value="Nuo51_FMN-bd_sf"/>
</dbReference>
<dbReference type="AlphaFoldDB" id="X1GXF6"/>
<dbReference type="GO" id="GO:0016020">
    <property type="term" value="C:membrane"/>
    <property type="evidence" value="ECO:0007669"/>
    <property type="project" value="InterPro"/>
</dbReference>
<evidence type="ECO:0000313" key="6">
    <source>
        <dbReference type="EMBL" id="GAH61862.1"/>
    </source>
</evidence>
<sequence length="166" mass="18364">MVHIRRTQEDEWDLLPIPKDWRAESRENLCKLVWDAGIVGLGGAAFPTHVKLSPPKEKPIDAFILNGCECEPYLTADHRAMVELTPKILTGMSIIMKVLGVRKGYIAIETNKPDAIEAMQVCSKHNDLDAAIVPLQTRYPQGAEKMLIQSVLGRRVPPGGLPMDVG</sequence>
<feature type="non-terminal residue" evidence="6">
    <location>
        <position position="166"/>
    </location>
</feature>
<evidence type="ECO:0000259" key="5">
    <source>
        <dbReference type="Pfam" id="PF01512"/>
    </source>
</evidence>
<keyword evidence="2" id="KW-0479">Metal-binding</keyword>
<dbReference type="PANTHER" id="PTHR43034:SF2">
    <property type="entry name" value="ION-TRANSLOCATING OXIDOREDUCTASE COMPLEX SUBUNIT C"/>
    <property type="match status" value="1"/>
</dbReference>
<gene>
    <name evidence="6" type="ORF">S03H2_53524</name>
</gene>
<dbReference type="PANTHER" id="PTHR43034">
    <property type="entry name" value="ION-TRANSLOCATING OXIDOREDUCTASE COMPLEX SUBUNIT C"/>
    <property type="match status" value="1"/>
</dbReference>
<keyword evidence="1" id="KW-0004">4Fe-4S</keyword>
<dbReference type="Pfam" id="PF01512">
    <property type="entry name" value="Complex1_51K"/>
    <property type="match status" value="1"/>
</dbReference>
<evidence type="ECO:0000256" key="4">
    <source>
        <dbReference type="ARBA" id="ARBA00023014"/>
    </source>
</evidence>
<keyword evidence="3" id="KW-0408">Iron</keyword>
<dbReference type="InterPro" id="IPR011538">
    <property type="entry name" value="Nuo51_FMN-bd"/>
</dbReference>
<feature type="domain" description="NADH-ubiquinone oxidoreductase 51kDa subunit FMN-binding" evidence="5">
    <location>
        <begin position="34"/>
        <end position="166"/>
    </location>
</feature>
<keyword evidence="4" id="KW-0411">Iron-sulfur</keyword>
<comment type="caution">
    <text evidence="6">The sequence shown here is derived from an EMBL/GenBank/DDBJ whole genome shotgun (WGS) entry which is preliminary data.</text>
</comment>